<evidence type="ECO:0000313" key="8">
    <source>
        <dbReference type="EMBL" id="GFM31811.1"/>
    </source>
</evidence>
<feature type="compositionally biased region" description="Basic and acidic residues" evidence="5">
    <location>
        <begin position="73"/>
        <end position="84"/>
    </location>
</feature>
<keyword evidence="2 6" id="KW-0812">Transmembrane</keyword>
<protein>
    <recommendedName>
        <fullName evidence="7">Yip1 domain-containing protein</fullName>
    </recommendedName>
</protein>
<comment type="caution">
    <text evidence="8">The sequence shown here is derived from an EMBL/GenBank/DDBJ whole genome shotgun (WGS) entry which is preliminary data.</text>
</comment>
<feature type="compositionally biased region" description="Low complexity" evidence="5">
    <location>
        <begin position="86"/>
        <end position="99"/>
    </location>
</feature>
<name>A0A7J0BF58_9BACT</name>
<dbReference type="Pfam" id="PF04893">
    <property type="entry name" value="Yip1"/>
    <property type="match status" value="1"/>
</dbReference>
<gene>
    <name evidence="8" type="ORF">DSM101010T_01760</name>
</gene>
<feature type="transmembrane region" description="Helical" evidence="6">
    <location>
        <begin position="256"/>
        <end position="274"/>
    </location>
</feature>
<proteinExistence type="predicted"/>
<feature type="transmembrane region" description="Helical" evidence="6">
    <location>
        <begin position="280"/>
        <end position="297"/>
    </location>
</feature>
<dbReference type="AlphaFoldDB" id="A0A7J0BF58"/>
<feature type="transmembrane region" description="Helical" evidence="6">
    <location>
        <begin position="175"/>
        <end position="196"/>
    </location>
</feature>
<dbReference type="EMBL" id="BLVO01000004">
    <property type="protein sequence ID" value="GFM31811.1"/>
    <property type="molecule type" value="Genomic_DNA"/>
</dbReference>
<comment type="subcellular location">
    <subcellularLocation>
        <location evidence="1">Membrane</location>
        <topology evidence="1">Multi-pass membrane protein</topology>
    </subcellularLocation>
</comment>
<evidence type="ECO:0000256" key="6">
    <source>
        <dbReference type="SAM" id="Phobius"/>
    </source>
</evidence>
<evidence type="ECO:0000256" key="3">
    <source>
        <dbReference type="ARBA" id="ARBA00022989"/>
    </source>
</evidence>
<evidence type="ECO:0000256" key="2">
    <source>
        <dbReference type="ARBA" id="ARBA00022692"/>
    </source>
</evidence>
<organism evidence="8 9">
    <name type="scientific">Desulfovibrio subterraneus</name>
    <dbReference type="NCBI Taxonomy" id="2718620"/>
    <lineage>
        <taxon>Bacteria</taxon>
        <taxon>Pseudomonadati</taxon>
        <taxon>Thermodesulfobacteriota</taxon>
        <taxon>Desulfovibrionia</taxon>
        <taxon>Desulfovibrionales</taxon>
        <taxon>Desulfovibrionaceae</taxon>
        <taxon>Desulfovibrio</taxon>
    </lineage>
</organism>
<sequence length="331" mass="34943">MKLVCPQCQYMKELDDAVVPAEMVYATCPNCRHRFRFRGEEPQFGLEAEDDSTFAPSVDEGAISHDGQNLMRGAEDGTHREGGEMAHGTSGATGASGMASERAPVQGAGQETGQAAAFSAGHGEAVDPAVANIPWVYRGQVGWLAAFLATTRAVLMTPAVFFAHAGTEWRKAGVFPFYIICTVFGLLMGQIWAWAITTFLSDILSAETMAVAGGGFMGWGMALGMAAVTAVLSPLFLLITAGVLHACLRITGAGRNGFGATAMVCGFGVCTYVLYLVPFIGQFLAGLWGLFVLLVGLRHAHGAPMWKVVLAVFLPVLILLVLALVVGGMPH</sequence>
<evidence type="ECO:0000256" key="4">
    <source>
        <dbReference type="ARBA" id="ARBA00023136"/>
    </source>
</evidence>
<feature type="transmembrane region" description="Helical" evidence="6">
    <location>
        <begin position="216"/>
        <end position="244"/>
    </location>
</feature>
<evidence type="ECO:0000259" key="7">
    <source>
        <dbReference type="Pfam" id="PF04893"/>
    </source>
</evidence>
<feature type="domain" description="Yip1" evidence="7">
    <location>
        <begin position="154"/>
        <end position="325"/>
    </location>
</feature>
<dbReference type="Proteomes" id="UP000503840">
    <property type="component" value="Unassembled WGS sequence"/>
</dbReference>
<feature type="region of interest" description="Disordered" evidence="5">
    <location>
        <begin position="60"/>
        <end position="99"/>
    </location>
</feature>
<evidence type="ECO:0000256" key="5">
    <source>
        <dbReference type="SAM" id="MobiDB-lite"/>
    </source>
</evidence>
<reference evidence="8 9" key="1">
    <citation type="submission" date="2020-05" db="EMBL/GenBank/DDBJ databases">
        <title>Draft genome sequence of Desulfovibrio sp. strain HN2T.</title>
        <authorList>
            <person name="Ueno A."/>
            <person name="Tamazawa S."/>
            <person name="Tamamura S."/>
            <person name="Murakami T."/>
            <person name="Kiyama T."/>
            <person name="Inomata H."/>
            <person name="Amano Y."/>
            <person name="Miyakawa K."/>
            <person name="Tamaki H."/>
            <person name="Naganuma T."/>
            <person name="Kaneko K."/>
        </authorList>
    </citation>
    <scope>NUCLEOTIDE SEQUENCE [LARGE SCALE GENOMIC DNA]</scope>
    <source>
        <strain evidence="8 9">HN2</strain>
    </source>
</reference>
<keyword evidence="9" id="KW-1185">Reference proteome</keyword>
<evidence type="ECO:0000256" key="1">
    <source>
        <dbReference type="ARBA" id="ARBA00004141"/>
    </source>
</evidence>
<feature type="transmembrane region" description="Helical" evidence="6">
    <location>
        <begin position="141"/>
        <end position="163"/>
    </location>
</feature>
<keyword evidence="3 6" id="KW-1133">Transmembrane helix</keyword>
<dbReference type="InterPro" id="IPR006977">
    <property type="entry name" value="Yip1_dom"/>
</dbReference>
<dbReference type="GO" id="GO:0016020">
    <property type="term" value="C:membrane"/>
    <property type="evidence" value="ECO:0007669"/>
    <property type="project" value="UniProtKB-SubCell"/>
</dbReference>
<keyword evidence="4 6" id="KW-0472">Membrane</keyword>
<evidence type="ECO:0000313" key="9">
    <source>
        <dbReference type="Proteomes" id="UP000503840"/>
    </source>
</evidence>
<accession>A0A7J0BF58</accession>
<feature type="transmembrane region" description="Helical" evidence="6">
    <location>
        <begin position="309"/>
        <end position="329"/>
    </location>
</feature>